<dbReference type="GO" id="GO:0009897">
    <property type="term" value="C:external side of plasma membrane"/>
    <property type="evidence" value="ECO:0007669"/>
    <property type="project" value="TreeGrafter"/>
</dbReference>
<dbReference type="PROSITE" id="PS50835">
    <property type="entry name" value="IG_LIKE"/>
    <property type="match status" value="2"/>
</dbReference>
<feature type="signal peptide" evidence="11">
    <location>
        <begin position="1"/>
        <end position="28"/>
    </location>
</feature>
<dbReference type="SMART" id="SM00406">
    <property type="entry name" value="IGv"/>
    <property type="match status" value="1"/>
</dbReference>
<keyword evidence="3 11" id="KW-0732">Signal</keyword>
<dbReference type="SMART" id="SM00409">
    <property type="entry name" value="IG"/>
    <property type="match status" value="1"/>
</dbReference>
<accession>A0A3Q1JWW1</accession>
<dbReference type="FunFam" id="2.60.40.10:FF:000142">
    <property type="entry name" value="V-set domain-containing T-cell activation inhibitor 1"/>
    <property type="match status" value="1"/>
</dbReference>
<proteinExistence type="inferred from homology"/>
<keyword evidence="6" id="KW-1015">Disulfide bond</keyword>
<dbReference type="Pfam" id="PF22705">
    <property type="entry name" value="C2-set_3"/>
    <property type="match status" value="1"/>
</dbReference>
<feature type="domain" description="Ig-like" evidence="12">
    <location>
        <begin position="43"/>
        <end position="126"/>
    </location>
</feature>
<accession>A0A3Q1IL36</accession>
<sequence>MMHYQKNGRLFKCGVTVFSALLFILCRGETQVGPTQQIVATVGESAVLPCYLETPVDATDMIVDWRRPDLSPGFIHMWRNNKEILKDFKQPSYTGRTSLFINKLKHGDVSLKLSRVRLSDEGTYRCFIPALGEESFVELIVGSVSTPSIEVISNTSGRLVLQCESKGWYPEPELLWLDAEGKILSAGPTETVRGPDDLYTVSSRVTVEKRHSNNIICRVQQRNINQTRETQIAVKFYFTSDPDFTTLLIIAAVCIGCTLIFICLWKVTRGWRSSTSSSYTEKKRSKMQSEIQKLV</sequence>
<dbReference type="GO" id="GO:0001817">
    <property type="term" value="P:regulation of cytokine production"/>
    <property type="evidence" value="ECO:0007669"/>
    <property type="project" value="TreeGrafter"/>
</dbReference>
<dbReference type="GeneTree" id="ENSGT01050000244843"/>
<evidence type="ECO:0000256" key="9">
    <source>
        <dbReference type="ARBA" id="ARBA00038221"/>
    </source>
</evidence>
<evidence type="ECO:0000256" key="2">
    <source>
        <dbReference type="ARBA" id="ARBA00022692"/>
    </source>
</evidence>
<dbReference type="AlphaFoldDB" id="A0A3Q1IL36"/>
<evidence type="ECO:0000256" key="10">
    <source>
        <dbReference type="SAM" id="Phobius"/>
    </source>
</evidence>
<dbReference type="InterPro" id="IPR050504">
    <property type="entry name" value="IgSF_BTN/MOG"/>
</dbReference>
<dbReference type="Ensembl" id="ENSATET00000020329.3">
    <property type="protein sequence ID" value="ENSATEP00000019984.3"/>
    <property type="gene ID" value="ENSATEG00000028026.2"/>
</dbReference>
<dbReference type="Gene3D" id="2.60.40.10">
    <property type="entry name" value="Immunoglobulins"/>
    <property type="match status" value="2"/>
</dbReference>
<dbReference type="GO" id="GO:1903037">
    <property type="term" value="P:regulation of leukocyte cell-cell adhesion"/>
    <property type="evidence" value="ECO:0007669"/>
    <property type="project" value="UniProtKB-ARBA"/>
</dbReference>
<organism evidence="13 14">
    <name type="scientific">Anabas testudineus</name>
    <name type="common">Climbing perch</name>
    <name type="synonym">Anthias testudineus</name>
    <dbReference type="NCBI Taxonomy" id="64144"/>
    <lineage>
        <taxon>Eukaryota</taxon>
        <taxon>Metazoa</taxon>
        <taxon>Chordata</taxon>
        <taxon>Craniata</taxon>
        <taxon>Vertebrata</taxon>
        <taxon>Euteleostomi</taxon>
        <taxon>Actinopterygii</taxon>
        <taxon>Neopterygii</taxon>
        <taxon>Teleostei</taxon>
        <taxon>Neoteleostei</taxon>
        <taxon>Acanthomorphata</taxon>
        <taxon>Anabantaria</taxon>
        <taxon>Anabantiformes</taxon>
        <taxon>Anabantoidei</taxon>
        <taxon>Anabantidae</taxon>
        <taxon>Anabas</taxon>
    </lineage>
</organism>
<dbReference type="InterPro" id="IPR013106">
    <property type="entry name" value="Ig_V-set"/>
</dbReference>
<dbReference type="InterPro" id="IPR036179">
    <property type="entry name" value="Ig-like_dom_sf"/>
</dbReference>
<keyword evidence="14" id="KW-1185">Reference proteome</keyword>
<keyword evidence="7" id="KW-0325">Glycoprotein</keyword>
<evidence type="ECO:0000256" key="6">
    <source>
        <dbReference type="ARBA" id="ARBA00023157"/>
    </source>
</evidence>
<dbReference type="GO" id="GO:0050863">
    <property type="term" value="P:regulation of T cell activation"/>
    <property type="evidence" value="ECO:0007669"/>
    <property type="project" value="UniProtKB-ARBA"/>
</dbReference>
<keyword evidence="5 10" id="KW-0472">Membrane</keyword>
<dbReference type="GO" id="GO:0042110">
    <property type="term" value="P:T cell activation"/>
    <property type="evidence" value="ECO:0007669"/>
    <property type="project" value="UniProtKB-ARBA"/>
</dbReference>
<evidence type="ECO:0000313" key="13">
    <source>
        <dbReference type="Ensembl" id="ENSATEP00000019984.3"/>
    </source>
</evidence>
<evidence type="ECO:0000259" key="12">
    <source>
        <dbReference type="PROSITE" id="PS50835"/>
    </source>
</evidence>
<protein>
    <recommendedName>
        <fullName evidence="12">Ig-like domain-containing protein</fullName>
    </recommendedName>
</protein>
<dbReference type="Pfam" id="PF07686">
    <property type="entry name" value="V-set"/>
    <property type="match status" value="1"/>
</dbReference>
<dbReference type="InterPro" id="IPR007110">
    <property type="entry name" value="Ig-like_dom"/>
</dbReference>
<dbReference type="GO" id="GO:0005102">
    <property type="term" value="F:signaling receptor binding"/>
    <property type="evidence" value="ECO:0007669"/>
    <property type="project" value="TreeGrafter"/>
</dbReference>
<evidence type="ECO:0000313" key="14">
    <source>
        <dbReference type="Proteomes" id="UP000265040"/>
    </source>
</evidence>
<evidence type="ECO:0000256" key="5">
    <source>
        <dbReference type="ARBA" id="ARBA00023136"/>
    </source>
</evidence>
<feature type="domain" description="Ig-like" evidence="12">
    <location>
        <begin position="147"/>
        <end position="233"/>
    </location>
</feature>
<dbReference type="Proteomes" id="UP000265040">
    <property type="component" value="Chromosome 18"/>
</dbReference>
<dbReference type="SUPFAM" id="SSF48726">
    <property type="entry name" value="Immunoglobulin"/>
    <property type="match status" value="2"/>
</dbReference>
<evidence type="ECO:0000256" key="4">
    <source>
        <dbReference type="ARBA" id="ARBA00022989"/>
    </source>
</evidence>
<comment type="subcellular location">
    <subcellularLocation>
        <location evidence="1">Membrane</location>
    </subcellularLocation>
</comment>
<dbReference type="PANTHER" id="PTHR24100">
    <property type="entry name" value="BUTYROPHILIN"/>
    <property type="match status" value="1"/>
</dbReference>
<evidence type="ECO:0000256" key="8">
    <source>
        <dbReference type="ARBA" id="ARBA00023319"/>
    </source>
</evidence>
<dbReference type="InterPro" id="IPR053896">
    <property type="entry name" value="BTN3A2-like_Ig-C"/>
</dbReference>
<dbReference type="GO" id="GO:0050852">
    <property type="term" value="P:T cell receptor signaling pathway"/>
    <property type="evidence" value="ECO:0007669"/>
    <property type="project" value="TreeGrafter"/>
</dbReference>
<feature type="transmembrane region" description="Helical" evidence="10">
    <location>
        <begin position="244"/>
        <end position="265"/>
    </location>
</feature>
<name>A0A3Q1IL36_ANATE</name>
<dbReference type="FunFam" id="2.60.40.10:FF:000088">
    <property type="entry name" value="Butyrophilin subfamily 1 member A1"/>
    <property type="match status" value="1"/>
</dbReference>
<evidence type="ECO:0000256" key="1">
    <source>
        <dbReference type="ARBA" id="ARBA00004370"/>
    </source>
</evidence>
<keyword evidence="8" id="KW-0393">Immunoglobulin domain</keyword>
<dbReference type="InterPro" id="IPR013783">
    <property type="entry name" value="Ig-like_fold"/>
</dbReference>
<evidence type="ECO:0000256" key="3">
    <source>
        <dbReference type="ARBA" id="ARBA00022729"/>
    </source>
</evidence>
<accession>A0A3Q1IIG3</accession>
<comment type="similarity">
    <text evidence="9">Belongs to the SKINT family.</text>
</comment>
<keyword evidence="4 10" id="KW-1133">Transmembrane helix</keyword>
<keyword evidence="2 10" id="KW-0812">Transmembrane</keyword>
<dbReference type="STRING" id="64144.ENSATEP00000019984"/>
<dbReference type="PANTHER" id="PTHR24100:SF151">
    <property type="entry name" value="ICOS LIGAND"/>
    <property type="match status" value="1"/>
</dbReference>
<reference evidence="13" key="2">
    <citation type="submission" date="2025-05" db="UniProtKB">
        <authorList>
            <consortium name="Ensembl"/>
        </authorList>
    </citation>
    <scope>IDENTIFICATION</scope>
</reference>
<feature type="chain" id="PRO_5044598056" description="Ig-like domain-containing protein" evidence="11">
    <location>
        <begin position="29"/>
        <end position="295"/>
    </location>
</feature>
<dbReference type="InterPro" id="IPR003599">
    <property type="entry name" value="Ig_sub"/>
</dbReference>
<dbReference type="Ensembl" id="ENSATET00000020358.3">
    <property type="protein sequence ID" value="ENSATEP00000020011.3"/>
    <property type="gene ID" value="ENSATEG00000028026.2"/>
</dbReference>
<reference evidence="13" key="1">
    <citation type="submission" date="2021-04" db="EMBL/GenBank/DDBJ databases">
        <authorList>
            <consortium name="Wellcome Sanger Institute Data Sharing"/>
        </authorList>
    </citation>
    <scope>NUCLEOTIDE SEQUENCE [LARGE SCALE GENOMIC DNA]</scope>
</reference>
<evidence type="ECO:0000256" key="7">
    <source>
        <dbReference type="ARBA" id="ARBA00023180"/>
    </source>
</evidence>
<evidence type="ECO:0000256" key="11">
    <source>
        <dbReference type="SAM" id="SignalP"/>
    </source>
</evidence>